<evidence type="ECO:0000313" key="4">
    <source>
        <dbReference type="EMBL" id="CAB4219462.1"/>
    </source>
</evidence>
<dbReference type="EMBL" id="LR797482">
    <property type="protein sequence ID" value="CAB4219462.1"/>
    <property type="molecule type" value="Genomic_DNA"/>
</dbReference>
<evidence type="ECO:0000313" key="2">
    <source>
        <dbReference type="EMBL" id="CAB4173197.1"/>
    </source>
</evidence>
<proteinExistence type="predicted"/>
<evidence type="ECO:0000313" key="1">
    <source>
        <dbReference type="EMBL" id="CAB4166761.1"/>
    </source>
</evidence>
<reference evidence="3" key="1">
    <citation type="submission" date="2020-05" db="EMBL/GenBank/DDBJ databases">
        <authorList>
            <person name="Chiriac C."/>
            <person name="Salcher M."/>
            <person name="Ghai R."/>
            <person name="Kavagutti S V."/>
        </authorList>
    </citation>
    <scope>NUCLEOTIDE SEQUENCE</scope>
</reference>
<gene>
    <name evidence="3" type="ORF">UFOVP1019_35</name>
    <name evidence="4" type="ORF">UFOVP1618_9</name>
    <name evidence="1" type="ORF">UFOVP846_51</name>
    <name evidence="2" type="ORF">UFOVP940_37</name>
</gene>
<organism evidence="3">
    <name type="scientific">uncultured Caudovirales phage</name>
    <dbReference type="NCBI Taxonomy" id="2100421"/>
    <lineage>
        <taxon>Viruses</taxon>
        <taxon>Duplodnaviria</taxon>
        <taxon>Heunggongvirae</taxon>
        <taxon>Uroviricota</taxon>
        <taxon>Caudoviricetes</taxon>
        <taxon>Peduoviridae</taxon>
        <taxon>Maltschvirus</taxon>
        <taxon>Maltschvirus maltsch</taxon>
    </lineage>
</organism>
<name>A0A6J5QG38_9CAUD</name>
<dbReference type="EMBL" id="LR796779">
    <property type="protein sequence ID" value="CAB4166761.1"/>
    <property type="molecule type" value="Genomic_DNA"/>
</dbReference>
<dbReference type="EMBL" id="LR796969">
    <property type="protein sequence ID" value="CAB4178634.1"/>
    <property type="molecule type" value="Genomic_DNA"/>
</dbReference>
<accession>A0A6J5QG38</accession>
<protein>
    <submittedName>
        <fullName evidence="3">Uncharacterized protein</fullName>
    </submittedName>
</protein>
<dbReference type="EMBL" id="LR796891">
    <property type="protein sequence ID" value="CAB4173197.1"/>
    <property type="molecule type" value="Genomic_DNA"/>
</dbReference>
<evidence type="ECO:0000313" key="3">
    <source>
        <dbReference type="EMBL" id="CAB4178634.1"/>
    </source>
</evidence>
<sequence>MIYYIYDELGLIRQVKSKTEAEYLVKLRPDWKIVAKKVKKPVFKFEEARF</sequence>